<protein>
    <submittedName>
        <fullName evidence="2">YfhO family protein</fullName>
    </submittedName>
</protein>
<feature type="transmembrane region" description="Helical" evidence="1">
    <location>
        <begin position="161"/>
        <end position="177"/>
    </location>
</feature>
<feature type="transmembrane region" description="Helical" evidence="1">
    <location>
        <begin position="434"/>
        <end position="451"/>
    </location>
</feature>
<gene>
    <name evidence="2" type="ORF">IAC78_00260</name>
</gene>
<keyword evidence="1" id="KW-1133">Transmembrane helix</keyword>
<reference evidence="2" key="2">
    <citation type="journal article" date="2021" name="PeerJ">
        <title>Extensive microbial diversity within the chicken gut microbiome revealed by metagenomics and culture.</title>
        <authorList>
            <person name="Gilroy R."/>
            <person name="Ravi A."/>
            <person name="Getino M."/>
            <person name="Pursley I."/>
            <person name="Horton D.L."/>
            <person name="Alikhan N.F."/>
            <person name="Baker D."/>
            <person name="Gharbi K."/>
            <person name="Hall N."/>
            <person name="Watson M."/>
            <person name="Adriaenssens E.M."/>
            <person name="Foster-Nyarko E."/>
            <person name="Jarju S."/>
            <person name="Secka A."/>
            <person name="Antonio M."/>
            <person name="Oren A."/>
            <person name="Chaudhuri R.R."/>
            <person name="La Ragione R."/>
            <person name="Hildebrand F."/>
            <person name="Pallen M.J."/>
        </authorList>
    </citation>
    <scope>NUCLEOTIDE SEQUENCE</scope>
    <source>
        <strain evidence="2">1748</strain>
    </source>
</reference>
<proteinExistence type="predicted"/>
<name>A0A9D9GRF2_9BACL</name>
<feature type="transmembrane region" description="Helical" evidence="1">
    <location>
        <begin position="463"/>
        <end position="483"/>
    </location>
</feature>
<sequence length="1176" mass="133679">MIKGHYSNSNGTLISNCKAAFVDFYFDAVYKFKDIKDHFVDKIKALGKRIAKSDTWQLAGVASLTAFLCFAITLIREAFTIPISGDFQLQGMTFIYNGYDDWHYFFRTGIFPQWDTSGMIGVSNINAYSFYYLFDPFFLILLIFPRSFLLQAQALVMMSKFVFASLAFYGFLGSFHITKGTRKIAALAYGFCGWNWFYLWFFHFQEITVFFALMLWGVEKIIQKNDLRLFVISSFLMGCTNYQFLAICLVCCFIYAGVRYISTFKQRKGSKAQFKVIGVGFCAFALGLLSCSFIVLPNFLSIQQMPRIALGGSYLDSILGPLTDTSIEFTDRFKEAFLEVFYWGDNEKYKHMYPLISLIFMNSGCYSTSLYSVTGYDNTGISMYVFAPILLMLIPSLIDAIKQKKFGQVVCFVLLAWACETPFWYYASGMFANAYGRWEIFPIAMMILFVAQHFDRLKKMPGWYLDVSAIVVAVTFFVCVNVSKADANRYSGLKEPNSIVNYLIVLEGVYLVVTYVFLRFRRTARTFKKETLFLVALEAVIMGNITVRGNGVTDYQSNLYGGHQNTVEQTHIVEDLKDFDSKLWQDQKDTSYQAPYRIFNTQASRSQNNLAMVEGYNGVGLFCSTYNYATNDLLVWSKISYGSSGGGMAGWSMGDHEKRINLETLLGVKYYLVRKDDNNVPFGFVNLADIDLDSQDSLKTLVDSSLINEDVELSSSTLDSLRNLQSTLNSSSFSLYLNTNYVELAFPFNTYFSDTNENGSSVMSSGNSETDNNEFNYLKSAIIDGDYYSEHQDEFTDFEASKRETMDRIYLDSAHSVKSVAYRAQWDPSSEGGAYRTIHPDYSDSYMKENQDFAKEWAKEYASSDERSGNIEDYFNLDDEGNIVFGRNDVSTMFITPADVESTSFRNLSYYSKLFYMPSNGEPLIEVAPGEKNYVSIQAKFGYNCDFYLFGKNSSTDGKDSDGDGQDEDVEGYHVITHDQHMQNNYDKGGDWKYSRGFYTDESVYAVVGVLRETLGNDNETSQNTGTTFNVIGMQTMNETEFENDIAKLKENPVQVTYEDANNIVFNTNYSTKKIVVLNIPYDTGWSLNRSYVDDNGQTVNEPVNYFSAQGGLIGFIDNIGENTYSISYMTPGYKVGSTVSIAAIFLAAISYAWYYINEIEIKFRKNLEAYVSLKK</sequence>
<dbReference type="Proteomes" id="UP000823629">
    <property type="component" value="Unassembled WGS sequence"/>
</dbReference>
<feature type="transmembrane region" description="Helical" evidence="1">
    <location>
        <begin position="352"/>
        <end position="373"/>
    </location>
</feature>
<dbReference type="PANTHER" id="PTHR38454:SF1">
    <property type="entry name" value="INTEGRAL MEMBRANE PROTEIN"/>
    <property type="match status" value="1"/>
</dbReference>
<feature type="transmembrane region" description="Helical" evidence="1">
    <location>
        <begin position="276"/>
        <end position="300"/>
    </location>
</feature>
<keyword evidence="1" id="KW-0472">Membrane</keyword>
<feature type="transmembrane region" description="Helical" evidence="1">
    <location>
        <begin position="409"/>
        <end position="428"/>
    </location>
</feature>
<evidence type="ECO:0000256" key="1">
    <source>
        <dbReference type="SAM" id="Phobius"/>
    </source>
</evidence>
<comment type="caution">
    <text evidence="2">The sequence shown here is derived from an EMBL/GenBank/DDBJ whole genome shotgun (WGS) entry which is preliminary data.</text>
</comment>
<dbReference type="Pfam" id="PF09586">
    <property type="entry name" value="YfhO"/>
    <property type="match status" value="3"/>
</dbReference>
<feature type="transmembrane region" description="Helical" evidence="1">
    <location>
        <begin position="229"/>
        <end position="256"/>
    </location>
</feature>
<dbReference type="EMBL" id="JADING010000008">
    <property type="protein sequence ID" value="MBO8413904.1"/>
    <property type="molecule type" value="Genomic_DNA"/>
</dbReference>
<keyword evidence="1" id="KW-0812">Transmembrane</keyword>
<dbReference type="AlphaFoldDB" id="A0A9D9GRF2"/>
<feature type="transmembrane region" description="Helical" evidence="1">
    <location>
        <begin position="197"/>
        <end position="217"/>
    </location>
</feature>
<dbReference type="InterPro" id="IPR018580">
    <property type="entry name" value="Uncharacterised_YfhO"/>
</dbReference>
<dbReference type="PANTHER" id="PTHR38454">
    <property type="entry name" value="INTEGRAL MEMBRANE PROTEIN-RELATED"/>
    <property type="match status" value="1"/>
</dbReference>
<accession>A0A9D9GRF2</accession>
<organism evidence="2 3">
    <name type="scientific">Candidatus Scatoplasma merdavium</name>
    <dbReference type="NCBI Taxonomy" id="2840932"/>
    <lineage>
        <taxon>Bacteria</taxon>
        <taxon>Bacillati</taxon>
        <taxon>Bacillota</taxon>
        <taxon>Bacilli</taxon>
        <taxon>Bacillales</taxon>
        <taxon>Candidatus Scatoplasma</taxon>
    </lineage>
</organism>
<feature type="transmembrane region" description="Helical" evidence="1">
    <location>
        <begin position="379"/>
        <end position="397"/>
    </location>
</feature>
<feature type="transmembrane region" description="Helical" evidence="1">
    <location>
        <begin position="499"/>
        <end position="518"/>
    </location>
</feature>
<feature type="transmembrane region" description="Helical" evidence="1">
    <location>
        <begin position="1136"/>
        <end position="1157"/>
    </location>
</feature>
<evidence type="ECO:0000313" key="2">
    <source>
        <dbReference type="EMBL" id="MBO8413904.1"/>
    </source>
</evidence>
<evidence type="ECO:0000313" key="3">
    <source>
        <dbReference type="Proteomes" id="UP000823629"/>
    </source>
</evidence>
<feature type="transmembrane region" description="Helical" evidence="1">
    <location>
        <begin position="129"/>
        <end position="149"/>
    </location>
</feature>
<reference evidence="2" key="1">
    <citation type="submission" date="2020-10" db="EMBL/GenBank/DDBJ databases">
        <authorList>
            <person name="Gilroy R."/>
        </authorList>
    </citation>
    <scope>NUCLEOTIDE SEQUENCE</scope>
    <source>
        <strain evidence="2">1748</strain>
    </source>
</reference>